<protein>
    <recommendedName>
        <fullName evidence="4">Dot/Icm T4SS effector</fullName>
    </recommendedName>
</protein>
<evidence type="ECO:0000313" key="3">
    <source>
        <dbReference type="Proteomes" id="UP001057474"/>
    </source>
</evidence>
<dbReference type="EMBL" id="CP071527">
    <property type="protein sequence ID" value="USQ13312.1"/>
    <property type="molecule type" value="Genomic_DNA"/>
</dbReference>
<accession>A0ABY4Y824</accession>
<feature type="region of interest" description="Disordered" evidence="1">
    <location>
        <begin position="209"/>
        <end position="241"/>
    </location>
</feature>
<evidence type="ECO:0008006" key="4">
    <source>
        <dbReference type="Google" id="ProtNLM"/>
    </source>
</evidence>
<organism evidence="2 3">
    <name type="scientific">Legionella lytica</name>
    <dbReference type="NCBI Taxonomy" id="96232"/>
    <lineage>
        <taxon>Bacteria</taxon>
        <taxon>Pseudomonadati</taxon>
        <taxon>Pseudomonadota</taxon>
        <taxon>Gammaproteobacteria</taxon>
        <taxon>Legionellales</taxon>
        <taxon>Legionellaceae</taxon>
        <taxon>Legionella</taxon>
    </lineage>
</organism>
<evidence type="ECO:0000256" key="1">
    <source>
        <dbReference type="SAM" id="MobiDB-lite"/>
    </source>
</evidence>
<evidence type="ECO:0000313" key="2">
    <source>
        <dbReference type="EMBL" id="USQ13312.1"/>
    </source>
</evidence>
<sequence length="306" mass="33801">MFQDKCSSKGQKETYSYQSAQAKIAILRNQGYHLVGSLPDQGTPWSTLKSACFLFIKDSQYYQYQGKSLLSDLQPHIRFDETQTLATKGFSKIMTNDYIYVICPHKTLNNDPKPIFLLRKGALISGHEFLIAPYKIHAQEDKIVGGELYYLNGAILLINRKSGSFPTSEEKALTSISAILGPKAQAAYHSAIEEGEVLEELRKRTLANAPAAASSLDPAPCYQNKSRDLPQSHESPQSVHHSLPISALNPATLALKHSFNLTSPSDRLIPARISLENNNTSSQRFFNKKSMASANPPPSCTSCIIL</sequence>
<keyword evidence="3" id="KW-1185">Reference proteome</keyword>
<reference evidence="2" key="1">
    <citation type="submission" date="2021-03" db="EMBL/GenBank/DDBJ databases">
        <title>Legionella lytica PCM 2298.</title>
        <authorList>
            <person name="Koper P."/>
        </authorList>
    </citation>
    <scope>NUCLEOTIDE SEQUENCE</scope>
    <source>
        <strain evidence="2">PCM 2298</strain>
    </source>
</reference>
<proteinExistence type="predicted"/>
<feature type="compositionally biased region" description="Low complexity" evidence="1">
    <location>
        <begin position="209"/>
        <end position="220"/>
    </location>
</feature>
<dbReference type="Proteomes" id="UP001057474">
    <property type="component" value="Chromosome"/>
</dbReference>
<name>A0ABY4Y824_9GAMM</name>
<gene>
    <name evidence="2" type="ORF">J2N86_11545</name>
</gene>
<dbReference type="RefSeq" id="WP_252579613.1">
    <property type="nucleotide sequence ID" value="NZ_CP071527.1"/>
</dbReference>